<accession>A0A6B3LS84</accession>
<feature type="active site" description="Proton donor" evidence="7">
    <location>
        <position position="356"/>
    </location>
</feature>
<comment type="catalytic activity">
    <reaction evidence="6 7 8">
        <text>alpha-D-glucose 6-phosphate = beta-D-fructose 6-phosphate</text>
        <dbReference type="Rhea" id="RHEA:11816"/>
        <dbReference type="ChEBI" id="CHEBI:57634"/>
        <dbReference type="ChEBI" id="CHEBI:58225"/>
        <dbReference type="EC" id="5.3.1.9"/>
    </reaction>
</comment>
<name>A0A6B3LS84_9BACT</name>
<dbReference type="NCBIfam" id="NF001211">
    <property type="entry name" value="PRK00179.1"/>
    <property type="match status" value="1"/>
</dbReference>
<evidence type="ECO:0000256" key="5">
    <source>
        <dbReference type="ARBA" id="ARBA00023235"/>
    </source>
</evidence>
<keyword evidence="5 7" id="KW-0413">Isomerase</keyword>
<dbReference type="FunFam" id="3.40.50.10490:FF:000004">
    <property type="entry name" value="Glucose-6-phosphate isomerase"/>
    <property type="match status" value="1"/>
</dbReference>
<dbReference type="GO" id="GO:0006096">
    <property type="term" value="P:glycolytic process"/>
    <property type="evidence" value="ECO:0007669"/>
    <property type="project" value="UniProtKB-UniRule"/>
</dbReference>
<dbReference type="InterPro" id="IPR035476">
    <property type="entry name" value="SIS_PGI_1"/>
</dbReference>
<dbReference type="EC" id="5.3.1.9" evidence="7"/>
<comment type="pathway">
    <text evidence="7">Carbohydrate biosynthesis; gluconeogenesis.</text>
</comment>
<dbReference type="GO" id="GO:0006094">
    <property type="term" value="P:gluconeogenesis"/>
    <property type="evidence" value="ECO:0007669"/>
    <property type="project" value="UniProtKB-UniRule"/>
</dbReference>
<dbReference type="EMBL" id="JAAGWD010000003">
    <property type="protein sequence ID" value="NEM97905.1"/>
    <property type="molecule type" value="Genomic_DNA"/>
</dbReference>
<dbReference type="PROSITE" id="PS51463">
    <property type="entry name" value="P_GLUCOSE_ISOMERASE_3"/>
    <property type="match status" value="1"/>
</dbReference>
<dbReference type="GO" id="GO:0004347">
    <property type="term" value="F:glucose-6-phosphate isomerase activity"/>
    <property type="evidence" value="ECO:0007669"/>
    <property type="project" value="UniProtKB-UniRule"/>
</dbReference>
<comment type="similarity">
    <text evidence="2 7 8">Belongs to the GPI family.</text>
</comment>
<dbReference type="UniPathway" id="UPA00109">
    <property type="reaction ID" value="UER00181"/>
</dbReference>
<feature type="active site" evidence="7">
    <location>
        <position position="515"/>
    </location>
</feature>
<dbReference type="HAMAP" id="MF_00473">
    <property type="entry name" value="G6P_isomerase"/>
    <property type="match status" value="1"/>
</dbReference>
<dbReference type="InterPro" id="IPR001672">
    <property type="entry name" value="G6P_Isomerase"/>
</dbReference>
<evidence type="ECO:0000256" key="4">
    <source>
        <dbReference type="ARBA" id="ARBA00023152"/>
    </source>
</evidence>
<dbReference type="GO" id="GO:0051156">
    <property type="term" value="P:glucose 6-phosphate metabolic process"/>
    <property type="evidence" value="ECO:0007669"/>
    <property type="project" value="TreeGrafter"/>
</dbReference>
<dbReference type="CDD" id="cd05015">
    <property type="entry name" value="SIS_PGI_1"/>
    <property type="match status" value="1"/>
</dbReference>
<evidence type="ECO:0000313" key="9">
    <source>
        <dbReference type="EMBL" id="NEM97905.1"/>
    </source>
</evidence>
<comment type="caution">
    <text evidence="9">The sequence shown here is derived from an EMBL/GenBank/DDBJ whole genome shotgun (WGS) entry which is preliminary data.</text>
</comment>
<dbReference type="Gene3D" id="1.10.1390.10">
    <property type="match status" value="1"/>
</dbReference>
<dbReference type="GO" id="GO:0005829">
    <property type="term" value="C:cytosol"/>
    <property type="evidence" value="ECO:0007669"/>
    <property type="project" value="TreeGrafter"/>
</dbReference>
<comment type="subcellular location">
    <subcellularLocation>
        <location evidence="7">Cytoplasm</location>
    </subcellularLocation>
</comment>
<keyword evidence="10" id="KW-1185">Reference proteome</keyword>
<dbReference type="PROSITE" id="PS00765">
    <property type="entry name" value="P_GLUCOSE_ISOMERASE_1"/>
    <property type="match status" value="1"/>
</dbReference>
<dbReference type="AlphaFoldDB" id="A0A6B3LS84"/>
<dbReference type="Pfam" id="PF00342">
    <property type="entry name" value="PGI"/>
    <property type="match status" value="1"/>
</dbReference>
<evidence type="ECO:0000313" key="10">
    <source>
        <dbReference type="Proteomes" id="UP000474777"/>
    </source>
</evidence>
<evidence type="ECO:0000256" key="7">
    <source>
        <dbReference type="HAMAP-Rule" id="MF_00473"/>
    </source>
</evidence>
<dbReference type="GO" id="GO:0048029">
    <property type="term" value="F:monosaccharide binding"/>
    <property type="evidence" value="ECO:0007669"/>
    <property type="project" value="TreeGrafter"/>
</dbReference>
<dbReference type="InterPro" id="IPR035482">
    <property type="entry name" value="SIS_PGI_2"/>
</dbReference>
<dbReference type="GO" id="GO:0097367">
    <property type="term" value="F:carbohydrate derivative binding"/>
    <property type="evidence" value="ECO:0007669"/>
    <property type="project" value="InterPro"/>
</dbReference>
<dbReference type="UniPathway" id="UPA00138"/>
<comment type="function">
    <text evidence="7">Catalyzes the reversible isomerization of glucose-6-phosphate to fructose-6-phosphate.</text>
</comment>
<keyword evidence="7" id="KW-0963">Cytoplasm</keyword>
<organism evidence="9 10">
    <name type="scientific">Pontibacter burrus</name>
    <dbReference type="NCBI Taxonomy" id="2704466"/>
    <lineage>
        <taxon>Bacteria</taxon>
        <taxon>Pseudomonadati</taxon>
        <taxon>Bacteroidota</taxon>
        <taxon>Cytophagia</taxon>
        <taxon>Cytophagales</taxon>
        <taxon>Hymenobacteraceae</taxon>
        <taxon>Pontibacter</taxon>
    </lineage>
</organism>
<feature type="active site" evidence="7">
    <location>
        <position position="387"/>
    </location>
</feature>
<evidence type="ECO:0000256" key="6">
    <source>
        <dbReference type="ARBA" id="ARBA00029321"/>
    </source>
</evidence>
<dbReference type="Proteomes" id="UP000474777">
    <property type="component" value="Unassembled WGS sequence"/>
</dbReference>
<dbReference type="RefSeq" id="WP_163914688.1">
    <property type="nucleotide sequence ID" value="NZ_JAAGWD010000003.1"/>
</dbReference>
<dbReference type="FunFam" id="1.10.1390.10:FF:000001">
    <property type="entry name" value="Glucose-6-phosphate isomerase"/>
    <property type="match status" value="1"/>
</dbReference>
<sequence length="548" mass="62007">MLRNTTPTSCASWAELQVHYQQLQPQHLRGLFASDPERAAKLSFRFEDFIFDLSKNRITDETLNLLVQLAEEMGVPGAIESMFTGEKINATENRAVLHTALRNFSDQELLLDGENILDEVRDVLKQMQQFCDGIHSGSITGYTGKRFRHIVNIGIGGSHLGPQMVCEALKIYQQPDLEVHFISNVDGTDAAEVLRKLDPEITLFIIASKTFTTKETITNAHTARNWFLEQAKDVVHVSKHFVALSTNTAEVEKFGIAPENTFRFWDWVGGRFSLWSAIGLSIACAVGYQNFEQLLRGAESMDKHFRKAPLRQNIPVLIALLSIWYTNFFNCQTHAILPYDQYMRLLPEFLQQLMMESNGKSTDRNGQPVTYQTQPVIWGAAGTNSQHSFFQLIHQGTILIPCDFIAAAQSNNPIGEHQALLLSNFFAQTEALMQGKTRDEVRAELQQKNLPEAELEALLPHKLFRGNKPTTSIMMKQLTPYNLGALLAMYEHKTFVQGVIWNIYSFDQWGVELGKQLATTIEKELLQDTPANHDSSTQMLINYYKSNG</sequence>
<dbReference type="Gene3D" id="3.40.50.10490">
    <property type="entry name" value="Glucose-6-phosphate isomerase like protein, domain 1"/>
    <property type="match status" value="2"/>
</dbReference>
<dbReference type="InterPro" id="IPR023096">
    <property type="entry name" value="G6P_Isomerase_C"/>
</dbReference>
<dbReference type="SUPFAM" id="SSF53697">
    <property type="entry name" value="SIS domain"/>
    <property type="match status" value="1"/>
</dbReference>
<reference evidence="9 10" key="1">
    <citation type="submission" date="2020-02" db="EMBL/GenBank/DDBJ databases">
        <authorList>
            <person name="Kim M.K."/>
        </authorList>
    </citation>
    <scope>NUCLEOTIDE SEQUENCE [LARGE SCALE GENOMIC DNA]</scope>
    <source>
        <strain evidence="9 10">BT327</strain>
    </source>
</reference>
<keyword evidence="3 7" id="KW-0312">Gluconeogenesis</keyword>
<evidence type="ECO:0000256" key="8">
    <source>
        <dbReference type="RuleBase" id="RU000612"/>
    </source>
</evidence>
<protein>
    <recommendedName>
        <fullName evidence="7">Glucose-6-phosphate isomerase</fullName>
        <shortName evidence="7">GPI</shortName>
        <ecNumber evidence="7">5.3.1.9</ecNumber>
    </recommendedName>
    <alternativeName>
        <fullName evidence="7">Phosphoglucose isomerase</fullName>
        <shortName evidence="7">PGI</shortName>
    </alternativeName>
    <alternativeName>
        <fullName evidence="7">Phosphohexose isomerase</fullName>
        <shortName evidence="7">PHI</shortName>
    </alternativeName>
</protein>
<dbReference type="PANTHER" id="PTHR11469">
    <property type="entry name" value="GLUCOSE-6-PHOSPHATE ISOMERASE"/>
    <property type="match status" value="1"/>
</dbReference>
<comment type="pathway">
    <text evidence="1 7 8">Carbohydrate degradation; glycolysis; D-glyceraldehyde 3-phosphate and glycerone phosphate from D-glucose: step 2/4.</text>
</comment>
<proteinExistence type="inferred from homology"/>
<evidence type="ECO:0000256" key="2">
    <source>
        <dbReference type="ARBA" id="ARBA00006604"/>
    </source>
</evidence>
<gene>
    <name evidence="7 9" type="primary">pgi</name>
    <name evidence="9" type="ORF">GXP69_09380</name>
</gene>
<dbReference type="PRINTS" id="PR00662">
    <property type="entry name" value="G6PISOMERASE"/>
</dbReference>
<evidence type="ECO:0000256" key="1">
    <source>
        <dbReference type="ARBA" id="ARBA00004926"/>
    </source>
</evidence>
<dbReference type="CDD" id="cd05016">
    <property type="entry name" value="SIS_PGI_2"/>
    <property type="match status" value="1"/>
</dbReference>
<dbReference type="PANTHER" id="PTHR11469:SF1">
    <property type="entry name" value="GLUCOSE-6-PHOSPHATE ISOMERASE"/>
    <property type="match status" value="1"/>
</dbReference>
<dbReference type="InterPro" id="IPR018189">
    <property type="entry name" value="Phosphoglucose_isomerase_CS"/>
</dbReference>
<dbReference type="InterPro" id="IPR046348">
    <property type="entry name" value="SIS_dom_sf"/>
</dbReference>
<evidence type="ECO:0000256" key="3">
    <source>
        <dbReference type="ARBA" id="ARBA00022432"/>
    </source>
</evidence>
<dbReference type="PROSITE" id="PS00174">
    <property type="entry name" value="P_GLUCOSE_ISOMERASE_2"/>
    <property type="match status" value="1"/>
</dbReference>
<keyword evidence="4 7" id="KW-0324">Glycolysis</keyword>